<sequence>MSRFLDNPLKPARMEDLLDDKRLAYSSPGRLLSTKATPSNTPRTPPTSRQPDWLLLLMVGLVLLTLLIIWQTDLIRFF</sequence>
<dbReference type="RefSeq" id="WP_009279840.1">
    <property type="nucleotide sequence ID" value="NZ_CAIT01000004.1"/>
</dbReference>
<keyword evidence="4" id="KW-1185">Reference proteome</keyword>
<keyword evidence="2" id="KW-1133">Transmembrane helix</keyword>
<dbReference type="AlphaFoldDB" id="I2GBH8"/>
<protein>
    <submittedName>
        <fullName evidence="3">Uncharacterized protein</fullName>
    </submittedName>
</protein>
<dbReference type="STRING" id="1185876.BN8_00169"/>
<evidence type="ECO:0000256" key="2">
    <source>
        <dbReference type="SAM" id="Phobius"/>
    </source>
</evidence>
<keyword evidence="2" id="KW-0812">Transmembrane</keyword>
<evidence type="ECO:0000313" key="4">
    <source>
        <dbReference type="Proteomes" id="UP000009309"/>
    </source>
</evidence>
<evidence type="ECO:0000313" key="3">
    <source>
        <dbReference type="EMBL" id="CCH51252.1"/>
    </source>
</evidence>
<dbReference type="EMBL" id="CAIT01000004">
    <property type="protein sequence ID" value="CCH51252.1"/>
    <property type="molecule type" value="Genomic_DNA"/>
</dbReference>
<gene>
    <name evidence="3" type="ORF">BN8_00169</name>
</gene>
<evidence type="ECO:0000256" key="1">
    <source>
        <dbReference type="SAM" id="MobiDB-lite"/>
    </source>
</evidence>
<organism evidence="3 4">
    <name type="scientific">Fibrisoma limi BUZ 3</name>
    <dbReference type="NCBI Taxonomy" id="1185876"/>
    <lineage>
        <taxon>Bacteria</taxon>
        <taxon>Pseudomonadati</taxon>
        <taxon>Bacteroidota</taxon>
        <taxon>Cytophagia</taxon>
        <taxon>Cytophagales</taxon>
        <taxon>Spirosomataceae</taxon>
        <taxon>Fibrisoma</taxon>
    </lineage>
</organism>
<accession>I2GBH8</accession>
<feature type="region of interest" description="Disordered" evidence="1">
    <location>
        <begin position="29"/>
        <end position="50"/>
    </location>
</feature>
<reference evidence="3 4" key="1">
    <citation type="journal article" date="2012" name="J. Bacteriol.">
        <title>Genome Sequence of the Filamentous Bacterium Fibrisoma limi BUZ 3T.</title>
        <authorList>
            <person name="Filippini M."/>
            <person name="Qi W."/>
            <person name="Jaenicke S."/>
            <person name="Goesmann A."/>
            <person name="Smits T.H."/>
            <person name="Bagheri H.C."/>
        </authorList>
    </citation>
    <scope>NUCLEOTIDE SEQUENCE [LARGE SCALE GENOMIC DNA]</scope>
    <source>
        <strain evidence="4">BUZ 3T</strain>
    </source>
</reference>
<comment type="caution">
    <text evidence="3">The sequence shown here is derived from an EMBL/GenBank/DDBJ whole genome shotgun (WGS) entry which is preliminary data.</text>
</comment>
<feature type="compositionally biased region" description="Low complexity" evidence="1">
    <location>
        <begin position="37"/>
        <end position="50"/>
    </location>
</feature>
<proteinExistence type="predicted"/>
<name>I2GBH8_9BACT</name>
<dbReference type="Proteomes" id="UP000009309">
    <property type="component" value="Unassembled WGS sequence"/>
</dbReference>
<feature type="transmembrane region" description="Helical" evidence="2">
    <location>
        <begin position="53"/>
        <end position="70"/>
    </location>
</feature>
<keyword evidence="2" id="KW-0472">Membrane</keyword>